<dbReference type="FunFam" id="3.90.190.10:FF:000004">
    <property type="entry name" value="Protein phosphatase Slingshot homolog 2"/>
    <property type="match status" value="1"/>
</dbReference>
<comment type="catalytic activity">
    <reaction evidence="5">
        <text>O-phospho-L-threonyl-[protein] + H2O = L-threonyl-[protein] + phosphate</text>
        <dbReference type="Rhea" id="RHEA:47004"/>
        <dbReference type="Rhea" id="RHEA-COMP:11060"/>
        <dbReference type="Rhea" id="RHEA-COMP:11605"/>
        <dbReference type="ChEBI" id="CHEBI:15377"/>
        <dbReference type="ChEBI" id="CHEBI:30013"/>
        <dbReference type="ChEBI" id="CHEBI:43474"/>
        <dbReference type="ChEBI" id="CHEBI:61977"/>
        <dbReference type="EC" id="3.1.3.16"/>
    </reaction>
</comment>
<evidence type="ECO:0000256" key="1">
    <source>
        <dbReference type="ARBA" id="ARBA00009580"/>
    </source>
</evidence>
<dbReference type="InterPro" id="IPR016130">
    <property type="entry name" value="Tyr_Pase_AS"/>
</dbReference>
<keyword evidence="4" id="KW-0904">Protein phosphatase</keyword>
<dbReference type="InterPro" id="IPR029021">
    <property type="entry name" value="Prot-tyrosine_phosphatase-like"/>
</dbReference>
<comment type="caution">
    <text evidence="9">The sequence shown here is derived from an EMBL/GenBank/DDBJ whole genome shotgun (WGS) entry which is preliminary data.</text>
</comment>
<dbReference type="AlphaFoldDB" id="A0A0V1I264"/>
<dbReference type="GO" id="GO:0004722">
    <property type="term" value="F:protein serine/threonine phosphatase activity"/>
    <property type="evidence" value="ECO:0007669"/>
    <property type="project" value="UniProtKB-EC"/>
</dbReference>
<evidence type="ECO:0000313" key="10">
    <source>
        <dbReference type="Proteomes" id="UP000055024"/>
    </source>
</evidence>
<feature type="domain" description="Tyrosine specific protein phosphatases" evidence="8">
    <location>
        <begin position="168"/>
        <end position="220"/>
    </location>
</feature>
<dbReference type="SMART" id="SM00195">
    <property type="entry name" value="DSPc"/>
    <property type="match status" value="1"/>
</dbReference>
<feature type="domain" description="Tyrosine-protein phosphatase" evidence="7">
    <location>
        <begin position="99"/>
        <end position="241"/>
    </location>
</feature>
<dbReference type="PROSITE" id="PS50056">
    <property type="entry name" value="TYR_PHOSPHATASE_2"/>
    <property type="match status" value="1"/>
</dbReference>
<evidence type="ECO:0000256" key="6">
    <source>
        <dbReference type="SAM" id="Phobius"/>
    </source>
</evidence>
<organism evidence="9 10">
    <name type="scientific">Trichinella zimbabwensis</name>
    <dbReference type="NCBI Taxonomy" id="268475"/>
    <lineage>
        <taxon>Eukaryota</taxon>
        <taxon>Metazoa</taxon>
        <taxon>Ecdysozoa</taxon>
        <taxon>Nematoda</taxon>
        <taxon>Enoplea</taxon>
        <taxon>Dorylaimia</taxon>
        <taxon>Trichinellida</taxon>
        <taxon>Trichinellidae</taxon>
        <taxon>Trichinella</taxon>
    </lineage>
</organism>
<dbReference type="SUPFAM" id="SSF52799">
    <property type="entry name" value="(Phosphotyrosine protein) phosphatases II"/>
    <property type="match status" value="1"/>
</dbReference>
<dbReference type="PROSITE" id="PS00383">
    <property type="entry name" value="TYR_PHOSPHATASE_1"/>
    <property type="match status" value="1"/>
</dbReference>
<keyword evidence="6" id="KW-0812">Transmembrane</keyword>
<dbReference type="PANTHER" id="PTHR46377:SF1">
    <property type="entry name" value="DUAL SPECIFICITY PROTEIN PHOSPHATASE 19"/>
    <property type="match status" value="1"/>
</dbReference>
<proteinExistence type="inferred from homology"/>
<dbReference type="Pfam" id="PF00782">
    <property type="entry name" value="DSPc"/>
    <property type="match status" value="1"/>
</dbReference>
<sequence>MKILVSICLSKVQHDPAMFNVKYDVDLCHYFFTLSFAVTLFMKIIELITEKRRHLRSVHTKVTLPDGRSYIEQTGELVVPSSVDHPPGMYFVLDRSADNSLAEILPHLLLSSQEPATKLRLLQKHRVTHILDLASSFTNRYADRFIYKRIEILDCPMVNIKRYFGECLDFIDEVRMQNGRVLVHCNAGVSRSATIVLAYLMKRENYTLENALSFVREKRPCIRPNNGFMKQLKEFENELKQR</sequence>
<evidence type="ECO:0000313" key="9">
    <source>
        <dbReference type="EMBL" id="KRZ16990.1"/>
    </source>
</evidence>
<gene>
    <name evidence="9" type="primary">Dusp19</name>
    <name evidence="9" type="ORF">T11_3481</name>
</gene>
<accession>A0A0V1I264</accession>
<dbReference type="Proteomes" id="UP000055024">
    <property type="component" value="Unassembled WGS sequence"/>
</dbReference>
<dbReference type="EMBL" id="JYDP01000008">
    <property type="protein sequence ID" value="KRZ16990.1"/>
    <property type="molecule type" value="Genomic_DNA"/>
</dbReference>
<keyword evidence="6" id="KW-1133">Transmembrane helix</keyword>
<evidence type="ECO:0000259" key="8">
    <source>
        <dbReference type="PROSITE" id="PS50056"/>
    </source>
</evidence>
<comment type="similarity">
    <text evidence="1">Belongs to the protein-tyrosine phosphatase family.</text>
</comment>
<dbReference type="Gene3D" id="3.90.190.10">
    <property type="entry name" value="Protein tyrosine phosphatase superfamily"/>
    <property type="match status" value="1"/>
</dbReference>
<evidence type="ECO:0000256" key="2">
    <source>
        <dbReference type="ARBA" id="ARBA00013081"/>
    </source>
</evidence>
<dbReference type="InterPro" id="IPR000340">
    <property type="entry name" value="Dual-sp_phosphatase_cat-dom"/>
</dbReference>
<evidence type="ECO:0000256" key="3">
    <source>
        <dbReference type="ARBA" id="ARBA00022801"/>
    </source>
</evidence>
<dbReference type="GO" id="GO:0005737">
    <property type="term" value="C:cytoplasm"/>
    <property type="evidence" value="ECO:0007669"/>
    <property type="project" value="TreeGrafter"/>
</dbReference>
<dbReference type="STRING" id="268475.A0A0V1I264"/>
<keyword evidence="3" id="KW-0378">Hydrolase</keyword>
<dbReference type="InterPro" id="IPR020422">
    <property type="entry name" value="TYR_PHOSPHATASE_DUAL_dom"/>
</dbReference>
<keyword evidence="6" id="KW-0472">Membrane</keyword>
<name>A0A0V1I264_9BILA</name>
<reference evidence="9 10" key="1">
    <citation type="submission" date="2015-01" db="EMBL/GenBank/DDBJ databases">
        <title>Evolution of Trichinella species and genotypes.</title>
        <authorList>
            <person name="Korhonen P.K."/>
            <person name="Edoardo P."/>
            <person name="Giuseppe L.R."/>
            <person name="Gasser R.B."/>
        </authorList>
    </citation>
    <scope>NUCLEOTIDE SEQUENCE [LARGE SCALE GENOMIC DNA]</scope>
    <source>
        <strain evidence="9">ISS1029</strain>
    </source>
</reference>
<dbReference type="OrthoDB" id="10252009at2759"/>
<dbReference type="GO" id="GO:0008579">
    <property type="term" value="F:JUN kinase phosphatase activity"/>
    <property type="evidence" value="ECO:0007669"/>
    <property type="project" value="TreeGrafter"/>
</dbReference>
<dbReference type="EC" id="3.1.3.16" evidence="2"/>
<evidence type="ECO:0000256" key="4">
    <source>
        <dbReference type="ARBA" id="ARBA00022912"/>
    </source>
</evidence>
<dbReference type="PANTHER" id="PTHR46377">
    <property type="entry name" value="DUAL SPECIFICITY PROTEIN PHOSPHATASE 19"/>
    <property type="match status" value="1"/>
</dbReference>
<keyword evidence="10" id="KW-1185">Reference proteome</keyword>
<evidence type="ECO:0000259" key="7">
    <source>
        <dbReference type="PROSITE" id="PS50054"/>
    </source>
</evidence>
<evidence type="ECO:0000256" key="5">
    <source>
        <dbReference type="ARBA" id="ARBA00048336"/>
    </source>
</evidence>
<dbReference type="InterPro" id="IPR000387">
    <property type="entry name" value="Tyr_Pase_dom"/>
</dbReference>
<protein>
    <recommendedName>
        <fullName evidence="2">protein-serine/threonine phosphatase</fullName>
        <ecNumber evidence="2">3.1.3.16</ecNumber>
    </recommendedName>
</protein>
<dbReference type="PROSITE" id="PS50054">
    <property type="entry name" value="TYR_PHOSPHATASE_DUAL"/>
    <property type="match status" value="1"/>
</dbReference>
<feature type="transmembrane region" description="Helical" evidence="6">
    <location>
        <begin position="29"/>
        <end position="48"/>
    </location>
</feature>